<dbReference type="EC" id="3.3.2.1" evidence="4"/>
<evidence type="ECO:0000256" key="1">
    <source>
        <dbReference type="ARBA" id="ARBA00022801"/>
    </source>
</evidence>
<dbReference type="GO" id="GO:0008908">
    <property type="term" value="F:isochorismatase activity"/>
    <property type="evidence" value="ECO:0007669"/>
    <property type="project" value="UniProtKB-EC"/>
</dbReference>
<gene>
    <name evidence="4" type="ORF">AVDCRST_MAG39-1710</name>
</gene>
<evidence type="ECO:0000259" key="3">
    <source>
        <dbReference type="Pfam" id="PF00857"/>
    </source>
</evidence>
<evidence type="ECO:0000256" key="2">
    <source>
        <dbReference type="SAM" id="MobiDB-lite"/>
    </source>
</evidence>
<accession>A0A6J4SWN5</accession>
<organism evidence="4">
    <name type="scientific">uncultured Sphingomonadaceae bacterium</name>
    <dbReference type="NCBI Taxonomy" id="169976"/>
    <lineage>
        <taxon>Bacteria</taxon>
        <taxon>Pseudomonadati</taxon>
        <taxon>Pseudomonadota</taxon>
        <taxon>Alphaproteobacteria</taxon>
        <taxon>Sphingomonadales</taxon>
        <taxon>Sphingomonadaceae</taxon>
        <taxon>environmental samples</taxon>
    </lineage>
</organism>
<evidence type="ECO:0000313" key="4">
    <source>
        <dbReference type="EMBL" id="CAA9507227.1"/>
    </source>
</evidence>
<dbReference type="InterPro" id="IPR050272">
    <property type="entry name" value="Isochorismatase-like_hydrls"/>
</dbReference>
<reference evidence="4" key="1">
    <citation type="submission" date="2020-02" db="EMBL/GenBank/DDBJ databases">
        <authorList>
            <person name="Meier V. D."/>
        </authorList>
    </citation>
    <scope>NUCLEOTIDE SEQUENCE</scope>
    <source>
        <strain evidence="4">AVDCRST_MAG39</strain>
    </source>
</reference>
<protein>
    <submittedName>
        <fullName evidence="4">Isochorismatase</fullName>
        <ecNumber evidence="4">3.3.2.1</ecNumber>
    </submittedName>
</protein>
<dbReference type="PANTHER" id="PTHR43540:SF1">
    <property type="entry name" value="ISOCHORISMATASE HYDROLASE"/>
    <property type="match status" value="1"/>
</dbReference>
<dbReference type="InterPro" id="IPR000868">
    <property type="entry name" value="Isochorismatase-like_dom"/>
</dbReference>
<dbReference type="Pfam" id="PF00857">
    <property type="entry name" value="Isochorismatase"/>
    <property type="match status" value="1"/>
</dbReference>
<feature type="domain" description="Isochorismatase-like" evidence="3">
    <location>
        <begin position="6"/>
        <end position="178"/>
    </location>
</feature>
<name>A0A6J4SWN5_9SPHN</name>
<proteinExistence type="predicted"/>
<keyword evidence="1 4" id="KW-0378">Hydrolase</keyword>
<dbReference type="SUPFAM" id="SSF52499">
    <property type="entry name" value="Isochorismatase-like hydrolases"/>
    <property type="match status" value="1"/>
</dbReference>
<sequence length="188" mass="20165">MNFSRAALLVVDVQRGFDDPFWGPRNNPEAEANIARIVAAWRESGRPLLHILHDSTSPTSPLRPGTPGNLPKPEAEPRPDEPVYRKSVNSAFIGTSLEADLRKAGVDTVVVAGLTTNHCVSTTVRMAGNLGFLTYLVADATATFDRMGIDGRNRPAAEVHSAALSDLQEEFATLVTSEAVINAAGSMR</sequence>
<dbReference type="EMBL" id="CADCVW010000071">
    <property type="protein sequence ID" value="CAA9507227.1"/>
    <property type="molecule type" value="Genomic_DNA"/>
</dbReference>
<feature type="region of interest" description="Disordered" evidence="2">
    <location>
        <begin position="52"/>
        <end position="81"/>
    </location>
</feature>
<dbReference type="CDD" id="cd01014">
    <property type="entry name" value="nicotinamidase_related"/>
    <property type="match status" value="1"/>
</dbReference>
<dbReference type="InterPro" id="IPR036380">
    <property type="entry name" value="Isochorismatase-like_sf"/>
</dbReference>
<dbReference type="AlphaFoldDB" id="A0A6J4SWN5"/>
<dbReference type="Gene3D" id="3.40.50.850">
    <property type="entry name" value="Isochorismatase-like"/>
    <property type="match status" value="1"/>
</dbReference>
<dbReference type="PANTHER" id="PTHR43540">
    <property type="entry name" value="PEROXYUREIDOACRYLATE/UREIDOACRYLATE AMIDOHYDROLASE-RELATED"/>
    <property type="match status" value="1"/>
</dbReference>